<evidence type="ECO:0000256" key="1">
    <source>
        <dbReference type="SAM" id="MobiDB-lite"/>
    </source>
</evidence>
<gene>
    <name evidence="2" type="ORF">OSB1V03_LOCUS22345</name>
</gene>
<feature type="non-terminal residue" evidence="2">
    <location>
        <position position="1"/>
    </location>
</feature>
<proteinExistence type="predicted"/>
<dbReference type="AlphaFoldDB" id="A0A7R9QKM5"/>
<evidence type="ECO:0000313" key="3">
    <source>
        <dbReference type="Proteomes" id="UP000759131"/>
    </source>
</evidence>
<sequence>MSITAQEDETGQYGLIVLFRFDNVIKYCWTQDRQLSDNCEEENLKVLIDCSDSEPNVNNGTENIATHNINVNNITENVSKQLVDRQEMRSDDGKKDFPKSKSDSDIDLQVLEEVVDEEDVPQQQQQQQQTNATNNKQKY</sequence>
<dbReference type="EMBL" id="CAJPIZ010047134">
    <property type="protein sequence ID" value="CAG2122399.1"/>
    <property type="molecule type" value="Genomic_DNA"/>
</dbReference>
<feature type="compositionally biased region" description="Basic and acidic residues" evidence="1">
    <location>
        <begin position="83"/>
        <end position="104"/>
    </location>
</feature>
<evidence type="ECO:0000313" key="2">
    <source>
        <dbReference type="EMBL" id="CAD7649351.1"/>
    </source>
</evidence>
<keyword evidence="3" id="KW-1185">Reference proteome</keyword>
<accession>A0A7R9QKM5</accession>
<protein>
    <submittedName>
        <fullName evidence="2">Uncharacterized protein</fullName>
    </submittedName>
</protein>
<feature type="region of interest" description="Disordered" evidence="1">
    <location>
        <begin position="83"/>
        <end position="139"/>
    </location>
</feature>
<feature type="compositionally biased region" description="Polar residues" evidence="1">
    <location>
        <begin position="130"/>
        <end position="139"/>
    </location>
</feature>
<name>A0A7R9QKM5_9ACAR</name>
<organism evidence="2">
    <name type="scientific">Medioppia subpectinata</name>
    <dbReference type="NCBI Taxonomy" id="1979941"/>
    <lineage>
        <taxon>Eukaryota</taxon>
        <taxon>Metazoa</taxon>
        <taxon>Ecdysozoa</taxon>
        <taxon>Arthropoda</taxon>
        <taxon>Chelicerata</taxon>
        <taxon>Arachnida</taxon>
        <taxon>Acari</taxon>
        <taxon>Acariformes</taxon>
        <taxon>Sarcoptiformes</taxon>
        <taxon>Oribatida</taxon>
        <taxon>Brachypylina</taxon>
        <taxon>Oppioidea</taxon>
        <taxon>Oppiidae</taxon>
        <taxon>Medioppia</taxon>
    </lineage>
</organism>
<reference evidence="2" key="1">
    <citation type="submission" date="2020-11" db="EMBL/GenBank/DDBJ databases">
        <authorList>
            <person name="Tran Van P."/>
        </authorList>
    </citation>
    <scope>NUCLEOTIDE SEQUENCE</scope>
</reference>
<dbReference type="EMBL" id="OC901709">
    <property type="protein sequence ID" value="CAD7649351.1"/>
    <property type="molecule type" value="Genomic_DNA"/>
</dbReference>
<dbReference type="Proteomes" id="UP000759131">
    <property type="component" value="Unassembled WGS sequence"/>
</dbReference>